<reference evidence="2 3" key="1">
    <citation type="submission" date="2016-10" db="EMBL/GenBank/DDBJ databases">
        <authorList>
            <person name="de Groot N.N."/>
        </authorList>
    </citation>
    <scope>NUCLEOTIDE SEQUENCE [LARGE SCALE GENOMIC DNA]</scope>
    <source>
        <strain evidence="2 3">Sb09</strain>
    </source>
</reference>
<dbReference type="AlphaFoldDB" id="A0A1G9KGS0"/>
<accession>A0A1G9KGS0</accession>
<keyword evidence="1" id="KW-0812">Transmembrane</keyword>
<gene>
    <name evidence="2" type="ORF">SAMN05216400_0824</name>
</gene>
<name>A0A1G9KGS0_STREI</name>
<evidence type="ECO:0000313" key="2">
    <source>
        <dbReference type="EMBL" id="SDL48734.1"/>
    </source>
</evidence>
<protein>
    <submittedName>
        <fullName evidence="2">Uncharacterized protein</fullName>
    </submittedName>
</protein>
<keyword evidence="1" id="KW-0472">Membrane</keyword>
<proteinExistence type="predicted"/>
<dbReference type="EMBL" id="FNGX01000002">
    <property type="protein sequence ID" value="SDL48734.1"/>
    <property type="molecule type" value="Genomic_DNA"/>
</dbReference>
<dbReference type="Proteomes" id="UP000183162">
    <property type="component" value="Unassembled WGS sequence"/>
</dbReference>
<evidence type="ECO:0000256" key="1">
    <source>
        <dbReference type="SAM" id="Phobius"/>
    </source>
</evidence>
<dbReference type="RefSeq" id="WP_074566667.1">
    <property type="nucleotide sequence ID" value="NZ_FNGX01000002.1"/>
</dbReference>
<evidence type="ECO:0000313" key="3">
    <source>
        <dbReference type="Proteomes" id="UP000183162"/>
    </source>
</evidence>
<organism evidence="2 3">
    <name type="scientific">Streptococcus equinus</name>
    <name type="common">Streptococcus bovis</name>
    <dbReference type="NCBI Taxonomy" id="1335"/>
    <lineage>
        <taxon>Bacteria</taxon>
        <taxon>Bacillati</taxon>
        <taxon>Bacillota</taxon>
        <taxon>Bacilli</taxon>
        <taxon>Lactobacillales</taxon>
        <taxon>Streptococcaceae</taxon>
        <taxon>Streptococcus</taxon>
    </lineage>
</organism>
<keyword evidence="1" id="KW-1133">Transmembrane helix</keyword>
<feature type="transmembrane region" description="Helical" evidence="1">
    <location>
        <begin position="6"/>
        <end position="26"/>
    </location>
</feature>
<sequence length="84" mass="10036">MKAERYMFLSMLLSFIIIVTVVFFTIELGMQKTVYNNKITELKLENIKQKYEIKRLEDNQTIVYHADNYGGEYDYESTVHTNKQ</sequence>